<dbReference type="Proteomes" id="UP000007879">
    <property type="component" value="Unassembled WGS sequence"/>
</dbReference>
<dbReference type="EnsemblMetazoa" id="Aqu2.1.01494_001">
    <property type="protein sequence ID" value="Aqu2.1.01494_001"/>
    <property type="gene ID" value="Aqu2.1.01494"/>
</dbReference>
<gene>
    <name evidence="2" type="primary">109593108</name>
</gene>
<dbReference type="InterPro" id="IPR022233">
    <property type="entry name" value="TRAPPC10/Trs130_C"/>
</dbReference>
<accession>A0A1X7SHG6</accession>
<name>A0A1X7SHG6_AMPQE</name>
<evidence type="ECO:0000259" key="1">
    <source>
        <dbReference type="Pfam" id="PF12584"/>
    </source>
</evidence>
<keyword evidence="3" id="KW-1185">Reference proteome</keyword>
<evidence type="ECO:0000313" key="2">
    <source>
        <dbReference type="EnsemblMetazoa" id="Aqu2.1.01494_001"/>
    </source>
</evidence>
<feature type="domain" description="TRAPPC10/Trs130 C-terminal" evidence="1">
    <location>
        <begin position="95"/>
        <end position="152"/>
    </location>
</feature>
<dbReference type="AlphaFoldDB" id="A0A1X7SHG6"/>
<evidence type="ECO:0000313" key="3">
    <source>
        <dbReference type="Proteomes" id="UP000007879"/>
    </source>
</evidence>
<sequence length="196" mass="21833">MYYMFMVGNVLVVTPATFRVYYYPQNYNLTNEKALSTLSRTAEYNFSLSNMETVYHLKAAVEPVLPLQPISLNQHVYIIYTISNITRGFRDSTHQPHSLQIHYAIQPDHTQWLIKMPKKGVVPAPGIANSSSFKVMAMPLEEGYLTIPTCSLMIERVDGGGGGEGEGGGKRSLTSSQCYDTTLHQYIKVGSAGQPF</sequence>
<dbReference type="Pfam" id="PF12584">
    <property type="entry name" value="TRAPPC10"/>
    <property type="match status" value="1"/>
</dbReference>
<dbReference type="EnsemblMetazoa" id="XM_020008343.1">
    <property type="protein sequence ID" value="XP_019863902.1"/>
    <property type="gene ID" value="LOC109593108"/>
</dbReference>
<proteinExistence type="predicted"/>
<dbReference type="InParanoid" id="A0A1X7SHG6"/>
<reference evidence="2" key="2">
    <citation type="submission" date="2017-05" db="UniProtKB">
        <authorList>
            <consortium name="EnsemblMetazoa"/>
        </authorList>
    </citation>
    <scope>IDENTIFICATION</scope>
</reference>
<organism evidence="2">
    <name type="scientific">Amphimedon queenslandica</name>
    <name type="common">Sponge</name>
    <dbReference type="NCBI Taxonomy" id="400682"/>
    <lineage>
        <taxon>Eukaryota</taxon>
        <taxon>Metazoa</taxon>
        <taxon>Porifera</taxon>
        <taxon>Demospongiae</taxon>
        <taxon>Heteroscleromorpha</taxon>
        <taxon>Haplosclerida</taxon>
        <taxon>Niphatidae</taxon>
        <taxon>Amphimedon</taxon>
    </lineage>
</organism>
<protein>
    <recommendedName>
        <fullName evidence="1">TRAPPC10/Trs130 C-terminal domain-containing protein</fullName>
    </recommendedName>
</protein>
<reference evidence="3" key="1">
    <citation type="journal article" date="2010" name="Nature">
        <title>The Amphimedon queenslandica genome and the evolution of animal complexity.</title>
        <authorList>
            <person name="Srivastava M."/>
            <person name="Simakov O."/>
            <person name="Chapman J."/>
            <person name="Fahey B."/>
            <person name="Gauthier M.E."/>
            <person name="Mitros T."/>
            <person name="Richards G.S."/>
            <person name="Conaco C."/>
            <person name="Dacre M."/>
            <person name="Hellsten U."/>
            <person name="Larroux C."/>
            <person name="Putnam N.H."/>
            <person name="Stanke M."/>
            <person name="Adamska M."/>
            <person name="Darling A."/>
            <person name="Degnan S.M."/>
            <person name="Oakley T.H."/>
            <person name="Plachetzki D.C."/>
            <person name="Zhai Y."/>
            <person name="Adamski M."/>
            <person name="Calcino A."/>
            <person name="Cummins S.F."/>
            <person name="Goodstein D.M."/>
            <person name="Harris C."/>
            <person name="Jackson D.J."/>
            <person name="Leys S.P."/>
            <person name="Shu S."/>
            <person name="Woodcroft B.J."/>
            <person name="Vervoort M."/>
            <person name="Kosik K.S."/>
            <person name="Manning G."/>
            <person name="Degnan B.M."/>
            <person name="Rokhsar D.S."/>
        </authorList>
    </citation>
    <scope>NUCLEOTIDE SEQUENCE [LARGE SCALE GENOMIC DNA]</scope>
</reference>
<dbReference type="KEGG" id="aqu:109593108"/>